<evidence type="ECO:0000256" key="5">
    <source>
        <dbReference type="ARBA" id="ARBA00022692"/>
    </source>
</evidence>
<dbReference type="PANTHER" id="PTHR42929">
    <property type="entry name" value="INNER MEMBRANE ABC TRANSPORTER PERMEASE PROTEIN YDCU-RELATED-RELATED"/>
    <property type="match status" value="1"/>
</dbReference>
<dbReference type="EMBL" id="JBIRWE010000004">
    <property type="protein sequence ID" value="MFI1965073.1"/>
    <property type="molecule type" value="Genomic_DNA"/>
</dbReference>
<organism evidence="10 11">
    <name type="scientific">Streptomyces pathocidini</name>
    <dbReference type="NCBI Taxonomy" id="1650571"/>
    <lineage>
        <taxon>Bacteria</taxon>
        <taxon>Bacillati</taxon>
        <taxon>Actinomycetota</taxon>
        <taxon>Actinomycetes</taxon>
        <taxon>Kitasatosporales</taxon>
        <taxon>Streptomycetaceae</taxon>
        <taxon>Streptomyces</taxon>
    </lineage>
</organism>
<dbReference type="PANTHER" id="PTHR42929:SF1">
    <property type="entry name" value="INNER MEMBRANE ABC TRANSPORTER PERMEASE PROTEIN YDCU-RELATED"/>
    <property type="match status" value="1"/>
</dbReference>
<comment type="similarity">
    <text evidence="2">Belongs to the binding-protein-dependent transport system permease family. CysTW subfamily.</text>
</comment>
<evidence type="ECO:0000313" key="11">
    <source>
        <dbReference type="Proteomes" id="UP001611548"/>
    </source>
</evidence>
<feature type="transmembrane region" description="Helical" evidence="8">
    <location>
        <begin position="69"/>
        <end position="94"/>
    </location>
</feature>
<evidence type="ECO:0000256" key="3">
    <source>
        <dbReference type="ARBA" id="ARBA00022448"/>
    </source>
</evidence>
<dbReference type="InterPro" id="IPR035906">
    <property type="entry name" value="MetI-like_sf"/>
</dbReference>
<feature type="domain" description="ABC transmembrane type-1" evidence="9">
    <location>
        <begin position="70"/>
        <end position="268"/>
    </location>
</feature>
<keyword evidence="7 8" id="KW-0472">Membrane</keyword>
<accession>A0ABW7URI7</accession>
<protein>
    <submittedName>
        <fullName evidence="10">ABC transporter permease</fullName>
    </submittedName>
</protein>
<evidence type="ECO:0000256" key="1">
    <source>
        <dbReference type="ARBA" id="ARBA00004651"/>
    </source>
</evidence>
<dbReference type="InterPro" id="IPR000515">
    <property type="entry name" value="MetI-like"/>
</dbReference>
<dbReference type="Proteomes" id="UP001611548">
    <property type="component" value="Unassembled WGS sequence"/>
</dbReference>
<keyword evidence="11" id="KW-1185">Reference proteome</keyword>
<evidence type="ECO:0000259" key="9">
    <source>
        <dbReference type="PROSITE" id="PS50928"/>
    </source>
</evidence>
<feature type="transmembrane region" description="Helical" evidence="8">
    <location>
        <begin position="208"/>
        <end position="231"/>
    </location>
</feature>
<feature type="transmembrane region" description="Helical" evidence="8">
    <location>
        <begin position="251"/>
        <end position="270"/>
    </location>
</feature>
<evidence type="ECO:0000256" key="7">
    <source>
        <dbReference type="ARBA" id="ARBA00023136"/>
    </source>
</evidence>
<keyword evidence="3 8" id="KW-0813">Transport</keyword>
<evidence type="ECO:0000256" key="2">
    <source>
        <dbReference type="ARBA" id="ARBA00007069"/>
    </source>
</evidence>
<feature type="transmembrane region" description="Helical" evidence="8">
    <location>
        <begin position="12"/>
        <end position="39"/>
    </location>
</feature>
<keyword evidence="4" id="KW-1003">Cell membrane</keyword>
<feature type="transmembrane region" description="Helical" evidence="8">
    <location>
        <begin position="149"/>
        <end position="175"/>
    </location>
</feature>
<comment type="subcellular location">
    <subcellularLocation>
        <location evidence="1 8">Cell membrane</location>
        <topology evidence="1 8">Multi-pass membrane protein</topology>
    </subcellularLocation>
</comment>
<evidence type="ECO:0000256" key="4">
    <source>
        <dbReference type="ARBA" id="ARBA00022475"/>
    </source>
</evidence>
<evidence type="ECO:0000313" key="10">
    <source>
        <dbReference type="EMBL" id="MFI1965073.1"/>
    </source>
</evidence>
<dbReference type="SUPFAM" id="SSF161098">
    <property type="entry name" value="MetI-like"/>
    <property type="match status" value="1"/>
</dbReference>
<dbReference type="Pfam" id="PF00528">
    <property type="entry name" value="BPD_transp_1"/>
    <property type="match status" value="1"/>
</dbReference>
<evidence type="ECO:0000256" key="8">
    <source>
        <dbReference type="RuleBase" id="RU363032"/>
    </source>
</evidence>
<gene>
    <name evidence="10" type="ORF">ACH429_13320</name>
</gene>
<evidence type="ECO:0000256" key="6">
    <source>
        <dbReference type="ARBA" id="ARBA00022989"/>
    </source>
</evidence>
<keyword evidence="5 8" id="KW-0812">Transmembrane</keyword>
<dbReference type="CDD" id="cd06261">
    <property type="entry name" value="TM_PBP2"/>
    <property type="match status" value="1"/>
</dbReference>
<sequence length="279" mass="29882">MTTRHGERLRLAGLLAPPLIWLAAAYLGSLAVLFLSAFWTTDSFTTDVVRIWTTDNFQQVLTVPVYRTIALRTLSIAVAVTVVDALLALPMAYFMARVAPARLRGALVVAVLTPLWASYLVKAYAWRVMLGEHGLINALAAPLGLHGPGYGTTAVVLVLAYLWLPYMILPVYAALERLPEQHLEASADLGAGAWQTLRYVVLPAVRPAVLAGSVFTFSLSLGDYVAVQIVGGKTQMLGNVIASQVTLDLPMAAALSAVPVVLIVCYLTAVRRAGALDSL</sequence>
<name>A0ABW7URI7_9ACTN</name>
<keyword evidence="6 8" id="KW-1133">Transmembrane helix</keyword>
<reference evidence="10 11" key="1">
    <citation type="submission" date="2024-10" db="EMBL/GenBank/DDBJ databases">
        <title>The Natural Products Discovery Center: Release of the First 8490 Sequenced Strains for Exploring Actinobacteria Biosynthetic Diversity.</title>
        <authorList>
            <person name="Kalkreuter E."/>
            <person name="Kautsar S.A."/>
            <person name="Yang D."/>
            <person name="Bader C.D."/>
            <person name="Teijaro C.N."/>
            <person name="Fluegel L."/>
            <person name="Davis C.M."/>
            <person name="Simpson J.R."/>
            <person name="Lauterbach L."/>
            <person name="Steele A.D."/>
            <person name="Gui C."/>
            <person name="Meng S."/>
            <person name="Li G."/>
            <person name="Viehrig K."/>
            <person name="Ye F."/>
            <person name="Su P."/>
            <person name="Kiefer A.F."/>
            <person name="Nichols A."/>
            <person name="Cepeda A.J."/>
            <person name="Yan W."/>
            <person name="Fan B."/>
            <person name="Jiang Y."/>
            <person name="Adhikari A."/>
            <person name="Zheng C.-J."/>
            <person name="Schuster L."/>
            <person name="Cowan T.M."/>
            <person name="Smanski M.J."/>
            <person name="Chevrette M.G."/>
            <person name="De Carvalho L.P.S."/>
            <person name="Shen B."/>
        </authorList>
    </citation>
    <scope>NUCLEOTIDE SEQUENCE [LARGE SCALE GENOMIC DNA]</scope>
    <source>
        <strain evidence="10 11">NPDC020327</strain>
    </source>
</reference>
<dbReference type="PROSITE" id="PS50928">
    <property type="entry name" value="ABC_TM1"/>
    <property type="match status" value="1"/>
</dbReference>
<dbReference type="Gene3D" id="1.10.3720.10">
    <property type="entry name" value="MetI-like"/>
    <property type="match status" value="1"/>
</dbReference>
<comment type="caution">
    <text evidence="10">The sequence shown here is derived from an EMBL/GenBank/DDBJ whole genome shotgun (WGS) entry which is preliminary data.</text>
</comment>
<feature type="transmembrane region" description="Helical" evidence="8">
    <location>
        <begin position="106"/>
        <end position="129"/>
    </location>
</feature>
<dbReference type="RefSeq" id="WP_055470397.1">
    <property type="nucleotide sequence ID" value="NZ_JBEZHZ010000082.1"/>
</dbReference>
<proteinExistence type="inferred from homology"/>